<dbReference type="InterPro" id="IPR034660">
    <property type="entry name" value="DinB/YfiT-like"/>
</dbReference>
<evidence type="ECO:0000313" key="3">
    <source>
        <dbReference type="EMBL" id="NYJ75585.1"/>
    </source>
</evidence>
<dbReference type="AlphaFoldDB" id="A0A853DN72"/>
<comment type="caution">
    <text evidence="3">The sequence shown here is derived from an EMBL/GenBank/DDBJ whole genome shotgun (WGS) entry which is preliminary data.</text>
</comment>
<evidence type="ECO:0000259" key="2">
    <source>
        <dbReference type="Pfam" id="PF12867"/>
    </source>
</evidence>
<dbReference type="EMBL" id="JACCFW010000001">
    <property type="protein sequence ID" value="NYJ75585.1"/>
    <property type="molecule type" value="Genomic_DNA"/>
</dbReference>
<organism evidence="3 4">
    <name type="scientific">Allobranchiibius huperziae</name>
    <dbReference type="NCBI Taxonomy" id="1874116"/>
    <lineage>
        <taxon>Bacteria</taxon>
        <taxon>Bacillati</taxon>
        <taxon>Actinomycetota</taxon>
        <taxon>Actinomycetes</taxon>
        <taxon>Micrococcales</taxon>
        <taxon>Dermacoccaceae</taxon>
        <taxon>Allobranchiibius</taxon>
    </lineage>
</organism>
<feature type="compositionally biased region" description="Basic and acidic residues" evidence="1">
    <location>
        <begin position="162"/>
        <end position="178"/>
    </location>
</feature>
<protein>
    <recommendedName>
        <fullName evidence="2">DinB-like domain-containing protein</fullName>
    </recommendedName>
</protein>
<dbReference type="Pfam" id="PF12867">
    <property type="entry name" value="DinB_2"/>
    <property type="match status" value="1"/>
</dbReference>
<proteinExistence type="predicted"/>
<sequence length="257" mass="28949">MGDFTDVDLGGSSFTRVGLSGSRFEQVDLSGARMRNVYLTGARLRGVDMTDLELDGLVRNLTVNGVDVTPFVEAELDRRYPERVKLRPTDADGFREAWGVIEACWASTVALAQSLPPDQLHERVDDEWSFIETLRHLVFVVDGWAKHAVLHDPSPFDPLGLPHDEHDPNDHGVPNDRTARPTLEQLLALRADRMAEMRALFAGLTDEHLASDTDVTGPGYPPPGRYEVRRCLRAVIHEEWEHRLIAERDLRVLLSRL</sequence>
<dbReference type="SUPFAM" id="SSF141571">
    <property type="entry name" value="Pentapeptide repeat-like"/>
    <property type="match status" value="1"/>
</dbReference>
<evidence type="ECO:0000313" key="4">
    <source>
        <dbReference type="Proteomes" id="UP000571817"/>
    </source>
</evidence>
<dbReference type="Gene3D" id="2.160.20.80">
    <property type="entry name" value="E3 ubiquitin-protein ligase SopA"/>
    <property type="match status" value="1"/>
</dbReference>
<dbReference type="InterPro" id="IPR001646">
    <property type="entry name" value="5peptide_repeat"/>
</dbReference>
<dbReference type="InterPro" id="IPR024775">
    <property type="entry name" value="DinB-like"/>
</dbReference>
<name>A0A853DN72_9MICO</name>
<dbReference type="Gene3D" id="1.20.120.450">
    <property type="entry name" value="dinb family like domain"/>
    <property type="match status" value="1"/>
</dbReference>
<keyword evidence="4" id="KW-1185">Reference proteome</keyword>
<feature type="domain" description="DinB-like" evidence="2">
    <location>
        <begin position="102"/>
        <end position="245"/>
    </location>
</feature>
<gene>
    <name evidence="3" type="ORF">HNR15_002548</name>
</gene>
<accession>A0A853DN72</accession>
<evidence type="ECO:0000256" key="1">
    <source>
        <dbReference type="SAM" id="MobiDB-lite"/>
    </source>
</evidence>
<dbReference type="Pfam" id="PF00805">
    <property type="entry name" value="Pentapeptide"/>
    <property type="match status" value="1"/>
</dbReference>
<dbReference type="Proteomes" id="UP000571817">
    <property type="component" value="Unassembled WGS sequence"/>
</dbReference>
<feature type="region of interest" description="Disordered" evidence="1">
    <location>
        <begin position="158"/>
        <end position="178"/>
    </location>
</feature>
<dbReference type="SUPFAM" id="SSF109854">
    <property type="entry name" value="DinB/YfiT-like putative metalloenzymes"/>
    <property type="match status" value="1"/>
</dbReference>
<reference evidence="3 4" key="1">
    <citation type="submission" date="2020-07" db="EMBL/GenBank/DDBJ databases">
        <title>Sequencing the genomes of 1000 actinobacteria strains.</title>
        <authorList>
            <person name="Klenk H.-P."/>
        </authorList>
    </citation>
    <scope>NUCLEOTIDE SEQUENCE [LARGE SCALE GENOMIC DNA]</scope>
    <source>
        <strain evidence="3 4">DSM 29531</strain>
    </source>
</reference>
<dbReference type="RefSeq" id="WP_179482377.1">
    <property type="nucleotide sequence ID" value="NZ_JACCFW010000001.1"/>
</dbReference>